<dbReference type="Pfam" id="PF13641">
    <property type="entry name" value="Glyco_tranf_2_3"/>
    <property type="match status" value="1"/>
</dbReference>
<dbReference type="CDD" id="cd06423">
    <property type="entry name" value="CESA_like"/>
    <property type="match status" value="1"/>
</dbReference>
<dbReference type="PANTHER" id="PTHR43867">
    <property type="entry name" value="CELLULOSE SYNTHASE CATALYTIC SUBUNIT A [UDP-FORMING]"/>
    <property type="match status" value="1"/>
</dbReference>
<evidence type="ECO:0000313" key="8">
    <source>
        <dbReference type="EMBL" id="HFQ78545.1"/>
    </source>
</evidence>
<evidence type="ECO:0000256" key="3">
    <source>
        <dbReference type="ARBA" id="ARBA00022679"/>
    </source>
</evidence>
<keyword evidence="5 7" id="KW-1133">Transmembrane helix</keyword>
<dbReference type="EMBL" id="DTAU01000044">
    <property type="protein sequence ID" value="HFQ78545.1"/>
    <property type="molecule type" value="Genomic_DNA"/>
</dbReference>
<evidence type="ECO:0000256" key="4">
    <source>
        <dbReference type="ARBA" id="ARBA00022692"/>
    </source>
</evidence>
<feature type="transmembrane region" description="Helical" evidence="7">
    <location>
        <begin position="338"/>
        <end position="357"/>
    </location>
</feature>
<feature type="transmembrane region" description="Helical" evidence="7">
    <location>
        <begin position="6"/>
        <end position="28"/>
    </location>
</feature>
<evidence type="ECO:0000313" key="9">
    <source>
        <dbReference type="EMBL" id="HGT98940.1"/>
    </source>
</evidence>
<dbReference type="GO" id="GO:0016020">
    <property type="term" value="C:membrane"/>
    <property type="evidence" value="ECO:0007669"/>
    <property type="project" value="UniProtKB-SubCell"/>
</dbReference>
<keyword evidence="2" id="KW-0328">Glycosyltransferase</keyword>
<keyword evidence="4 7" id="KW-0812">Transmembrane</keyword>
<accession>A0A7J3MZR4</accession>
<keyword evidence="3 9" id="KW-0808">Transferase</keyword>
<dbReference type="AlphaFoldDB" id="A0A7J3MZR4"/>
<dbReference type="Gene3D" id="3.90.550.10">
    <property type="entry name" value="Spore Coat Polysaccharide Biosynthesis Protein SpsA, Chain A"/>
    <property type="match status" value="1"/>
</dbReference>
<dbReference type="InterPro" id="IPR050321">
    <property type="entry name" value="Glycosyltr_2/OpgH_subfam"/>
</dbReference>
<comment type="subcellular location">
    <subcellularLocation>
        <location evidence="1">Membrane</location>
        <topology evidence="1">Multi-pass membrane protein</topology>
    </subcellularLocation>
</comment>
<name>A0A7J3MZR4_9CREN</name>
<evidence type="ECO:0000256" key="7">
    <source>
        <dbReference type="SAM" id="Phobius"/>
    </source>
</evidence>
<evidence type="ECO:0000256" key="6">
    <source>
        <dbReference type="ARBA" id="ARBA00023136"/>
    </source>
</evidence>
<feature type="transmembrane region" description="Helical" evidence="7">
    <location>
        <begin position="301"/>
        <end position="332"/>
    </location>
</feature>
<dbReference type="GO" id="GO:0016757">
    <property type="term" value="F:glycosyltransferase activity"/>
    <property type="evidence" value="ECO:0007669"/>
    <property type="project" value="UniProtKB-KW"/>
</dbReference>
<keyword evidence="6 7" id="KW-0472">Membrane</keyword>
<feature type="transmembrane region" description="Helical" evidence="7">
    <location>
        <begin position="364"/>
        <end position="386"/>
    </location>
</feature>
<sequence>MLSLVWSLPTAIIVLSFLYGLTTVYSAIKDLKKSIWVDIEVNDDTFHMPHVAIVIPLYKEDKESIEETFKSILNQRYPLDKITVYVILENGDDQTKKYVDEIYKVISEMGISIHIYINDGNRVGKAKAMNGVLNRIINEKNSIVVVLDAGDKINDSYYIYKCIELLKRGYKIVGAKVYRVGNGVIARLSYIDTILWYNISFPGIHTITKVPFLSGEGLAISVDFLKDVGGFPEVLAEDAYIAMLSFIKSEKVAFLNSVVLEGAPSTLGSLVKQRLRWYRGGIECLKEFVLKYYKNVDRGRAVAIIIAYLQIAALTAPVISLIVVLTSMFVTVPHPVQLLAKIELVSILVSPIFLYITNKVRDPVIFLAPFSWILQSMLALVALLPIRISWLKTSARSKVYVNSMGYNRKTVGL</sequence>
<comment type="caution">
    <text evidence="9">The sequence shown here is derived from an EMBL/GenBank/DDBJ whole genome shotgun (WGS) entry which is preliminary data.</text>
</comment>
<protein>
    <submittedName>
        <fullName evidence="9">Glycosyltransferase family 2 protein</fullName>
    </submittedName>
</protein>
<organism evidence="9">
    <name type="scientific">Ignisphaera aggregans</name>
    <dbReference type="NCBI Taxonomy" id="334771"/>
    <lineage>
        <taxon>Archaea</taxon>
        <taxon>Thermoproteota</taxon>
        <taxon>Thermoprotei</taxon>
        <taxon>Desulfurococcales</taxon>
        <taxon>Desulfurococcaceae</taxon>
        <taxon>Ignisphaera</taxon>
    </lineage>
</organism>
<gene>
    <name evidence="8" type="ORF">ENT99_02430</name>
    <name evidence="9" type="ORF">ENU64_05880</name>
</gene>
<dbReference type="PANTHER" id="PTHR43867:SF2">
    <property type="entry name" value="CELLULOSE SYNTHASE CATALYTIC SUBUNIT A [UDP-FORMING]"/>
    <property type="match status" value="1"/>
</dbReference>
<evidence type="ECO:0000256" key="5">
    <source>
        <dbReference type="ARBA" id="ARBA00022989"/>
    </source>
</evidence>
<proteinExistence type="predicted"/>
<dbReference type="InterPro" id="IPR029044">
    <property type="entry name" value="Nucleotide-diphossugar_trans"/>
</dbReference>
<dbReference type="SUPFAM" id="SSF53448">
    <property type="entry name" value="Nucleotide-diphospho-sugar transferases"/>
    <property type="match status" value="1"/>
</dbReference>
<dbReference type="EMBL" id="DTDH01000159">
    <property type="protein sequence ID" value="HGT98940.1"/>
    <property type="molecule type" value="Genomic_DNA"/>
</dbReference>
<evidence type="ECO:0000256" key="1">
    <source>
        <dbReference type="ARBA" id="ARBA00004141"/>
    </source>
</evidence>
<reference evidence="9" key="1">
    <citation type="journal article" date="2020" name="mSystems">
        <title>Genome- and Community-Level Interaction Insights into Carbon Utilization and Element Cycling Functions of Hydrothermarchaeota in Hydrothermal Sediment.</title>
        <authorList>
            <person name="Zhou Z."/>
            <person name="Liu Y."/>
            <person name="Xu W."/>
            <person name="Pan J."/>
            <person name="Luo Z.H."/>
            <person name="Li M."/>
        </authorList>
    </citation>
    <scope>NUCLEOTIDE SEQUENCE [LARGE SCALE GENOMIC DNA]</scope>
    <source>
        <strain evidence="8">SpSt-629</strain>
        <strain evidence="9">SpSt-688</strain>
    </source>
</reference>
<evidence type="ECO:0000256" key="2">
    <source>
        <dbReference type="ARBA" id="ARBA00022676"/>
    </source>
</evidence>